<feature type="domain" description="Acyl-CoA oxidase/dehydrogenase middle" evidence="10">
    <location>
        <begin position="123"/>
        <end position="217"/>
    </location>
</feature>
<dbReference type="Gene3D" id="1.10.540.10">
    <property type="entry name" value="Acyl-CoA dehydrogenase/oxidase, N-terminal domain"/>
    <property type="match status" value="1"/>
</dbReference>
<reference evidence="12" key="1">
    <citation type="submission" date="2020-08" db="EMBL/GenBank/DDBJ databases">
        <title>Pontibacter sp. SD6 16S ribosomal RNA gene Genome sequencing and assembly.</title>
        <authorList>
            <person name="Kang M."/>
        </authorList>
    </citation>
    <scope>NUCLEOTIDE SEQUENCE</scope>
    <source>
        <strain evidence="12">SD6</strain>
    </source>
</reference>
<dbReference type="Pfam" id="PF02770">
    <property type="entry name" value="Acyl-CoA_dh_M"/>
    <property type="match status" value="1"/>
</dbReference>
<dbReference type="PROSITE" id="PS00073">
    <property type="entry name" value="ACYL_COA_DH_2"/>
    <property type="match status" value="1"/>
</dbReference>
<dbReference type="RefSeq" id="WP_187066892.1">
    <property type="nucleotide sequence ID" value="NZ_JACRVF010000002.1"/>
</dbReference>
<dbReference type="GO" id="GO:0003995">
    <property type="term" value="F:acyl-CoA dehydrogenase activity"/>
    <property type="evidence" value="ECO:0007669"/>
    <property type="project" value="InterPro"/>
</dbReference>
<comment type="similarity">
    <text evidence="2 8">Belongs to the acyl-CoA dehydrogenase family.</text>
</comment>
<dbReference type="InterPro" id="IPR009100">
    <property type="entry name" value="AcylCoA_DH/oxidase_NM_dom_sf"/>
</dbReference>
<dbReference type="Proteomes" id="UP000603640">
    <property type="component" value="Unassembled WGS sequence"/>
</dbReference>
<dbReference type="Gene3D" id="2.40.110.10">
    <property type="entry name" value="Butyryl-CoA Dehydrogenase, subunit A, domain 2"/>
    <property type="match status" value="1"/>
</dbReference>
<evidence type="ECO:0000313" key="12">
    <source>
        <dbReference type="EMBL" id="MBC5992863.1"/>
    </source>
</evidence>
<evidence type="ECO:0000256" key="7">
    <source>
        <dbReference type="ARBA" id="ARBA00072305"/>
    </source>
</evidence>
<organism evidence="12 13">
    <name type="scientific">Pontibacter cellulosilyticus</name>
    <dbReference type="NCBI Taxonomy" id="1720253"/>
    <lineage>
        <taxon>Bacteria</taxon>
        <taxon>Pseudomonadati</taxon>
        <taxon>Bacteroidota</taxon>
        <taxon>Cytophagia</taxon>
        <taxon>Cytophagales</taxon>
        <taxon>Hymenobacteraceae</taxon>
        <taxon>Pontibacter</taxon>
    </lineage>
</organism>
<keyword evidence="4 8" id="KW-0274">FAD</keyword>
<dbReference type="GO" id="GO:0050660">
    <property type="term" value="F:flavin adenine dinucleotide binding"/>
    <property type="evidence" value="ECO:0007669"/>
    <property type="project" value="InterPro"/>
</dbReference>
<dbReference type="Gene3D" id="1.20.140.10">
    <property type="entry name" value="Butyryl-CoA Dehydrogenase, subunit A, domain 3"/>
    <property type="match status" value="1"/>
</dbReference>
<dbReference type="FunFam" id="1.20.140.10:FF:000004">
    <property type="entry name" value="Acyl-CoA dehydrogenase FadE25"/>
    <property type="match status" value="1"/>
</dbReference>
<dbReference type="Pfam" id="PF02771">
    <property type="entry name" value="Acyl-CoA_dh_N"/>
    <property type="match status" value="1"/>
</dbReference>
<dbReference type="InterPro" id="IPR009075">
    <property type="entry name" value="AcylCo_DH/oxidase_C"/>
</dbReference>
<accession>A0A923N5B6</accession>
<dbReference type="InterPro" id="IPR006091">
    <property type="entry name" value="Acyl-CoA_Oxase/DH_mid-dom"/>
</dbReference>
<dbReference type="CDD" id="cd01158">
    <property type="entry name" value="SCAD_SBCAD"/>
    <property type="match status" value="1"/>
</dbReference>
<proteinExistence type="inferred from homology"/>
<dbReference type="FunFam" id="1.10.540.10:FF:000002">
    <property type="entry name" value="Acyl-CoA dehydrogenase FadE19"/>
    <property type="match status" value="1"/>
</dbReference>
<evidence type="ECO:0000256" key="4">
    <source>
        <dbReference type="ARBA" id="ARBA00022827"/>
    </source>
</evidence>
<dbReference type="FunFam" id="2.40.110.10:FF:000001">
    <property type="entry name" value="Acyl-CoA dehydrogenase, mitochondrial"/>
    <property type="match status" value="1"/>
</dbReference>
<evidence type="ECO:0000256" key="2">
    <source>
        <dbReference type="ARBA" id="ARBA00009347"/>
    </source>
</evidence>
<evidence type="ECO:0000256" key="5">
    <source>
        <dbReference type="ARBA" id="ARBA00023002"/>
    </source>
</evidence>
<dbReference type="EMBL" id="JACRVF010000002">
    <property type="protein sequence ID" value="MBC5992863.1"/>
    <property type="molecule type" value="Genomic_DNA"/>
</dbReference>
<feature type="domain" description="Acyl-CoA dehydrogenase/oxidase N-terminal" evidence="11">
    <location>
        <begin position="6"/>
        <end position="118"/>
    </location>
</feature>
<dbReference type="PANTHER" id="PTHR43884:SF12">
    <property type="entry name" value="ISOVALERYL-COA DEHYDROGENASE, MITOCHONDRIAL-RELATED"/>
    <property type="match status" value="1"/>
</dbReference>
<dbReference type="InterPro" id="IPR006089">
    <property type="entry name" value="Acyl-CoA_DH_CS"/>
</dbReference>
<keyword evidence="13" id="KW-1185">Reference proteome</keyword>
<dbReference type="PANTHER" id="PTHR43884">
    <property type="entry name" value="ACYL-COA DEHYDROGENASE"/>
    <property type="match status" value="1"/>
</dbReference>
<dbReference type="InterPro" id="IPR046373">
    <property type="entry name" value="Acyl-CoA_Oxase/DH_mid-dom_sf"/>
</dbReference>
<evidence type="ECO:0000256" key="1">
    <source>
        <dbReference type="ARBA" id="ARBA00001974"/>
    </source>
</evidence>
<feature type="domain" description="Acyl-CoA dehydrogenase/oxidase C-terminal" evidence="9">
    <location>
        <begin position="229"/>
        <end position="378"/>
    </location>
</feature>
<evidence type="ECO:0000259" key="9">
    <source>
        <dbReference type="Pfam" id="PF00441"/>
    </source>
</evidence>
<keyword evidence="3 8" id="KW-0285">Flavoprotein</keyword>
<dbReference type="SUPFAM" id="SSF56645">
    <property type="entry name" value="Acyl-CoA dehydrogenase NM domain-like"/>
    <property type="match status" value="1"/>
</dbReference>
<evidence type="ECO:0000256" key="8">
    <source>
        <dbReference type="RuleBase" id="RU362125"/>
    </source>
</evidence>
<dbReference type="PIRSF" id="PIRSF016578">
    <property type="entry name" value="HsaA"/>
    <property type="match status" value="1"/>
</dbReference>
<sequence>MEFKLTENQRMIADMVRDFGAKNIKPKMREWDESQEFPVEVFKQLGELGLMGVLVPTEYGGSGFGYLEYVTAIAELSKIDGSIGLSMAAHNSLCTGHILQFGNEEQKQKYLPKLATAEWIGAWGLTEPNTGSDAGNMRTVAVQDGDYWVINGAKNFITHGKSGNVAVVIVRTGEVGDSHGMTAFVIEKGTPGFSAGRKEDKLGMRASETTELIFQDCRVHKDQILGEVGEGFIQSMKVLDGGRISIAALSLGIAQGAFEAALAYSQERSQFNKPISSFQGIAFKLADMATEIEAASLLTYQAADMKNRGLNVNKESAMAKLYASEVSVRVANEAVQIFGGYGFTKDYPAEKYYRDAKLCTIGEGTSEIQKLVISRAILK</sequence>
<evidence type="ECO:0000313" key="13">
    <source>
        <dbReference type="Proteomes" id="UP000603640"/>
    </source>
</evidence>
<name>A0A923N5B6_9BACT</name>
<dbReference type="SUPFAM" id="SSF47203">
    <property type="entry name" value="Acyl-CoA dehydrogenase C-terminal domain-like"/>
    <property type="match status" value="1"/>
</dbReference>
<keyword evidence="5 8" id="KW-0560">Oxidoreductase</keyword>
<comment type="caution">
    <text evidence="12">The sequence shown here is derived from an EMBL/GenBank/DDBJ whole genome shotgun (WGS) entry which is preliminary data.</text>
</comment>
<dbReference type="Pfam" id="PF00441">
    <property type="entry name" value="Acyl-CoA_dh_1"/>
    <property type="match status" value="1"/>
</dbReference>
<evidence type="ECO:0000256" key="3">
    <source>
        <dbReference type="ARBA" id="ARBA00022630"/>
    </source>
</evidence>
<comment type="cofactor">
    <cofactor evidence="1 8">
        <name>FAD</name>
        <dbReference type="ChEBI" id="CHEBI:57692"/>
    </cofactor>
</comment>
<dbReference type="InterPro" id="IPR013786">
    <property type="entry name" value="AcylCoA_DH/ox_N"/>
</dbReference>
<dbReference type="EC" id="1.3.8.10" evidence="6"/>
<dbReference type="InterPro" id="IPR036250">
    <property type="entry name" value="AcylCo_DH-like_C"/>
</dbReference>
<evidence type="ECO:0000256" key="6">
    <source>
        <dbReference type="ARBA" id="ARBA00066362"/>
    </source>
</evidence>
<gene>
    <name evidence="12" type="ORF">H8S84_08460</name>
</gene>
<dbReference type="InterPro" id="IPR037069">
    <property type="entry name" value="AcylCoA_DH/ox_N_sf"/>
</dbReference>
<protein>
    <recommendedName>
        <fullName evidence="7">Cyclohex-1-ene-1-carbonyl-CoA dehydrogenase</fullName>
        <ecNumber evidence="6">1.3.8.10</ecNumber>
    </recommendedName>
</protein>
<dbReference type="AlphaFoldDB" id="A0A923N5B6"/>
<evidence type="ECO:0000259" key="10">
    <source>
        <dbReference type="Pfam" id="PF02770"/>
    </source>
</evidence>
<evidence type="ECO:0000259" key="11">
    <source>
        <dbReference type="Pfam" id="PF02771"/>
    </source>
</evidence>